<name>A0A200J1W0_9ENTE</name>
<evidence type="ECO:0000256" key="1">
    <source>
        <dbReference type="SAM" id="SignalP"/>
    </source>
</evidence>
<dbReference type="AlphaFoldDB" id="A0A200J1W0"/>
<feature type="chain" id="PRO_5012419568" description="DUF5626 domain-containing protein" evidence="1">
    <location>
        <begin position="26"/>
        <end position="141"/>
    </location>
</feature>
<gene>
    <name evidence="3" type="ORF">A5889_002138</name>
    <name evidence="2" type="ORF">A5889_002823</name>
</gene>
<reference evidence="3" key="2">
    <citation type="submission" date="2017-05" db="EMBL/GenBank/DDBJ databases">
        <authorList>
            <consortium name="The Broad Institute Genomics Platform"/>
            <consortium name="The Broad Institute Genomic Center for Infectious Diseases"/>
            <person name="Earl A."/>
            <person name="Manson A."/>
            <person name="Schwartman J."/>
            <person name="Gilmore M."/>
            <person name="Abouelleil A."/>
            <person name="Cao P."/>
            <person name="Chapman S."/>
            <person name="Cusick C."/>
            <person name="Shea T."/>
            <person name="Young S."/>
            <person name="Neafsey D."/>
            <person name="Nusbaum C."/>
            <person name="Birren B."/>
        </authorList>
    </citation>
    <scope>NUCLEOTIDE SEQUENCE</scope>
    <source>
        <strain evidence="3">9D6_DIV0238</strain>
    </source>
</reference>
<keyword evidence="4" id="KW-1185">Reference proteome</keyword>
<evidence type="ECO:0000313" key="4">
    <source>
        <dbReference type="Proteomes" id="UP000196151"/>
    </source>
</evidence>
<dbReference type="RefSeq" id="WP_087641885.1">
    <property type="nucleotide sequence ID" value="NZ_CP147246.1"/>
</dbReference>
<evidence type="ECO:0000313" key="3">
    <source>
        <dbReference type="EMBL" id="WYJ94625.1"/>
    </source>
</evidence>
<keyword evidence="1" id="KW-0732">Signal</keyword>
<reference evidence="2" key="1">
    <citation type="submission" date="2017-05" db="EMBL/GenBank/DDBJ databases">
        <title>The Genome Sequence of Enterococcus sp. 9D6_DIV0238.</title>
        <authorList>
            <consortium name="The Broad Institute Genomics Platform"/>
            <consortium name="The Broad Institute Genomic Center for Infectious Diseases"/>
            <person name="Earl A."/>
            <person name="Manson A."/>
            <person name="Schwartman J."/>
            <person name="Gilmore M."/>
            <person name="Abouelleil A."/>
            <person name="Cao P."/>
            <person name="Chapman S."/>
            <person name="Cusick C."/>
            <person name="Shea T."/>
            <person name="Young S."/>
            <person name="Neafsey D."/>
            <person name="Nusbaum C."/>
            <person name="Birren B."/>
        </authorList>
    </citation>
    <scope>NUCLEOTIDE SEQUENCE [LARGE SCALE GENOMIC DNA]</scope>
    <source>
        <strain evidence="2">9D6_DIV0238</strain>
    </source>
</reference>
<evidence type="ECO:0000313" key="2">
    <source>
        <dbReference type="EMBL" id="OUZ30535.1"/>
    </source>
</evidence>
<reference evidence="3" key="3">
    <citation type="submission" date="2024-03" db="EMBL/GenBank/DDBJ databases">
        <title>The Genome Sequence of Enterococcus sp. DIV0238c.</title>
        <authorList>
            <consortium name="The Broad Institute Genomics Platform"/>
            <consortium name="The Broad Institute Microbial Omics Core"/>
            <consortium name="The Broad Institute Genomic Center for Infectious Diseases"/>
            <person name="Earl A."/>
            <person name="Manson A."/>
            <person name="Gilmore M."/>
            <person name="Schwartman J."/>
            <person name="Shea T."/>
            <person name="Abouelleil A."/>
            <person name="Cao P."/>
            <person name="Chapman S."/>
            <person name="Cusick C."/>
            <person name="Young S."/>
            <person name="Neafsey D."/>
            <person name="Nusbaum C."/>
            <person name="Birren B."/>
        </authorList>
    </citation>
    <scope>NUCLEOTIDE SEQUENCE</scope>
    <source>
        <strain evidence="3">9D6_DIV0238</strain>
    </source>
</reference>
<dbReference type="EMBL" id="CP147246">
    <property type="protein sequence ID" value="WYJ94625.1"/>
    <property type="molecule type" value="Genomic_DNA"/>
</dbReference>
<organism evidence="2">
    <name type="scientific">Candidatus Enterococcus dunnyi</name>
    <dbReference type="NCBI Taxonomy" id="1834192"/>
    <lineage>
        <taxon>Bacteria</taxon>
        <taxon>Bacillati</taxon>
        <taxon>Bacillota</taxon>
        <taxon>Bacilli</taxon>
        <taxon>Lactobacillales</taxon>
        <taxon>Enterococcaceae</taxon>
        <taxon>Enterococcus</taxon>
    </lineage>
</organism>
<feature type="signal peptide" evidence="1">
    <location>
        <begin position="1"/>
        <end position="25"/>
    </location>
</feature>
<evidence type="ECO:0008006" key="5">
    <source>
        <dbReference type="Google" id="ProtNLM"/>
    </source>
</evidence>
<dbReference type="EMBL" id="NIBQ01000003">
    <property type="protein sequence ID" value="OUZ30535.1"/>
    <property type="molecule type" value="Genomic_DNA"/>
</dbReference>
<dbReference type="Proteomes" id="UP000196151">
    <property type="component" value="Chromosome"/>
</dbReference>
<protein>
    <recommendedName>
        <fullName evidence="5">DUF5626 domain-containing protein</fullName>
    </recommendedName>
</protein>
<sequence>MKKKVIVSLLMLVGGIVLFFDSADAATVFSYDGTGIRNWDSKGRNNIAKGKKVSVKHTQSKWSNSNTQQAKTMKITLRRKNTVGYTNVGNVSYSGNVTNSSKVLNSKLGTAGTHYLRFDSTKPAGATANPTANIKGVLSTN</sequence>
<accession>A0A200J1W0</accession>
<proteinExistence type="predicted"/>